<dbReference type="FunFam" id="3.40.50.300:FF:000006">
    <property type="entry name" value="DNA-binding transcriptional regulator NtrC"/>
    <property type="match status" value="1"/>
</dbReference>
<keyword evidence="4" id="KW-0238">DNA-binding</keyword>
<dbReference type="InterPro" id="IPR003593">
    <property type="entry name" value="AAA+_ATPase"/>
</dbReference>
<protein>
    <submittedName>
        <fullName evidence="8">AAA family ATPase</fullName>
    </submittedName>
</protein>
<sequence length="349" mass="39553">MDAEMNRKLSAVSPEEVETDTVKQEYGERMKKENGFENFKGNDPKIRHIRELGQRIARTDFPVLITGETGTGKEVIARAIHMESGRSAEPFVAINCGAIPAELLESELFGYEGGSFTGAKRQGKIGKFEMANKGTFFLDEIGDMPLHMQVKLLRVLQEHEIERVGGSGPIPIDVRILSATRMNLMEMVQAGTFREDLYYRLAVVNIQTVALRACPEDIILHALDYLDELNRQYKTHVDLSDGARRCLKAHSWPGNVRELQNVISSAYATCEDSLITLDNLPKIITVNQKEERIMEDIEHLPLKEKMNRFEKMLLEEALRSNKSMTAAATSLGIERSLLYKKLKKYHLKE</sequence>
<dbReference type="OrthoDB" id="9764280at2"/>
<dbReference type="GO" id="GO:0043565">
    <property type="term" value="F:sequence-specific DNA binding"/>
    <property type="evidence" value="ECO:0007669"/>
    <property type="project" value="InterPro"/>
</dbReference>
<dbReference type="GO" id="GO:0006355">
    <property type="term" value="P:regulation of DNA-templated transcription"/>
    <property type="evidence" value="ECO:0007669"/>
    <property type="project" value="InterPro"/>
</dbReference>
<keyword evidence="5" id="KW-0804">Transcription</keyword>
<dbReference type="SUPFAM" id="SSF52540">
    <property type="entry name" value="P-loop containing nucleoside triphosphate hydrolases"/>
    <property type="match status" value="1"/>
</dbReference>
<keyword evidence="1" id="KW-0547">Nucleotide-binding</keyword>
<feature type="region of interest" description="Disordered" evidence="6">
    <location>
        <begin position="1"/>
        <end position="22"/>
    </location>
</feature>
<dbReference type="PANTHER" id="PTHR32071">
    <property type="entry name" value="TRANSCRIPTIONAL REGULATORY PROTEIN"/>
    <property type="match status" value="1"/>
</dbReference>
<evidence type="ECO:0000256" key="1">
    <source>
        <dbReference type="ARBA" id="ARBA00022741"/>
    </source>
</evidence>
<dbReference type="PROSITE" id="PS00675">
    <property type="entry name" value="SIGMA54_INTERACT_1"/>
    <property type="match status" value="1"/>
</dbReference>
<reference evidence="10 11" key="1">
    <citation type="submission" date="2018-08" db="EMBL/GenBank/DDBJ databases">
        <title>A genome reference for cultivated species of the human gut microbiota.</title>
        <authorList>
            <person name="Zou Y."/>
            <person name="Xue W."/>
            <person name="Luo G."/>
        </authorList>
    </citation>
    <scope>NUCLEOTIDE SEQUENCE [LARGE SCALE GENOMIC DNA]</scope>
    <source>
        <strain evidence="8 10">AF45-17</strain>
        <strain evidence="9 11">AM28-39</strain>
    </source>
</reference>
<dbReference type="SMART" id="SM00382">
    <property type="entry name" value="AAA"/>
    <property type="match status" value="1"/>
</dbReference>
<dbReference type="InterPro" id="IPR009057">
    <property type="entry name" value="Homeodomain-like_sf"/>
</dbReference>
<dbReference type="AlphaFoldDB" id="A0A3E2THV7"/>
<evidence type="ECO:0000256" key="5">
    <source>
        <dbReference type="ARBA" id="ARBA00023163"/>
    </source>
</evidence>
<evidence type="ECO:0000313" key="10">
    <source>
        <dbReference type="Proteomes" id="UP000260773"/>
    </source>
</evidence>
<evidence type="ECO:0000256" key="3">
    <source>
        <dbReference type="ARBA" id="ARBA00023015"/>
    </source>
</evidence>
<dbReference type="Pfam" id="PF25601">
    <property type="entry name" value="AAA_lid_14"/>
    <property type="match status" value="1"/>
</dbReference>
<evidence type="ECO:0000313" key="11">
    <source>
        <dbReference type="Proteomes" id="UP000261231"/>
    </source>
</evidence>
<keyword evidence="11" id="KW-1185">Reference proteome</keyword>
<dbReference type="InterPro" id="IPR002197">
    <property type="entry name" value="HTH_Fis"/>
</dbReference>
<evidence type="ECO:0000313" key="9">
    <source>
        <dbReference type="EMBL" id="RGC47705.1"/>
    </source>
</evidence>
<dbReference type="CDD" id="cd00009">
    <property type="entry name" value="AAA"/>
    <property type="match status" value="1"/>
</dbReference>
<dbReference type="GO" id="GO:0005524">
    <property type="term" value="F:ATP binding"/>
    <property type="evidence" value="ECO:0007669"/>
    <property type="project" value="UniProtKB-KW"/>
</dbReference>
<evidence type="ECO:0000259" key="7">
    <source>
        <dbReference type="PROSITE" id="PS50045"/>
    </source>
</evidence>
<dbReference type="EMBL" id="QVFD01000006">
    <property type="protein sequence ID" value="RGC47705.1"/>
    <property type="molecule type" value="Genomic_DNA"/>
</dbReference>
<dbReference type="PANTHER" id="PTHR32071:SF21">
    <property type="entry name" value="TRANSCRIPTIONAL REGULATORY PROTEIN FLGR"/>
    <property type="match status" value="1"/>
</dbReference>
<dbReference type="InterPro" id="IPR025662">
    <property type="entry name" value="Sigma_54_int_dom_ATP-bd_1"/>
</dbReference>
<dbReference type="Pfam" id="PF00158">
    <property type="entry name" value="Sigma54_activat"/>
    <property type="match status" value="1"/>
</dbReference>
<dbReference type="Gene3D" id="1.10.10.60">
    <property type="entry name" value="Homeodomain-like"/>
    <property type="match status" value="1"/>
</dbReference>
<dbReference type="Pfam" id="PF02954">
    <property type="entry name" value="HTH_8"/>
    <property type="match status" value="1"/>
</dbReference>
<organism evidence="8 10">
    <name type="scientific">Coprococcus catus</name>
    <dbReference type="NCBI Taxonomy" id="116085"/>
    <lineage>
        <taxon>Bacteria</taxon>
        <taxon>Bacillati</taxon>
        <taxon>Bacillota</taxon>
        <taxon>Clostridia</taxon>
        <taxon>Lachnospirales</taxon>
        <taxon>Lachnospiraceae</taxon>
        <taxon>Coprococcus</taxon>
    </lineage>
</organism>
<dbReference type="Gene3D" id="1.10.8.60">
    <property type="match status" value="1"/>
</dbReference>
<dbReference type="Gene3D" id="3.40.50.300">
    <property type="entry name" value="P-loop containing nucleotide triphosphate hydrolases"/>
    <property type="match status" value="1"/>
</dbReference>
<dbReference type="InterPro" id="IPR025944">
    <property type="entry name" value="Sigma_54_int_dom_CS"/>
</dbReference>
<proteinExistence type="predicted"/>
<evidence type="ECO:0000256" key="6">
    <source>
        <dbReference type="SAM" id="MobiDB-lite"/>
    </source>
</evidence>
<name>A0A3E2THV7_9FIRM</name>
<dbReference type="RefSeq" id="WP_117528863.1">
    <property type="nucleotide sequence ID" value="NZ_JAJCNA010000013.1"/>
</dbReference>
<dbReference type="PROSITE" id="PS00676">
    <property type="entry name" value="SIGMA54_INTERACT_2"/>
    <property type="match status" value="1"/>
</dbReference>
<dbReference type="InterPro" id="IPR002078">
    <property type="entry name" value="Sigma_54_int"/>
</dbReference>
<comment type="caution">
    <text evidence="8">The sequence shown here is derived from an EMBL/GenBank/DDBJ whole genome shotgun (WGS) entry which is preliminary data.</text>
</comment>
<dbReference type="InterPro" id="IPR058031">
    <property type="entry name" value="AAA_lid_NorR"/>
</dbReference>
<evidence type="ECO:0000313" key="8">
    <source>
        <dbReference type="EMBL" id="RGB76128.1"/>
    </source>
</evidence>
<gene>
    <name evidence="8" type="ORF">DW070_13360</name>
    <name evidence="9" type="ORF">DW747_08535</name>
</gene>
<dbReference type="EMBL" id="QVEP01000041">
    <property type="protein sequence ID" value="RGB76128.1"/>
    <property type="molecule type" value="Genomic_DNA"/>
</dbReference>
<dbReference type="PROSITE" id="PS50045">
    <property type="entry name" value="SIGMA54_INTERACT_4"/>
    <property type="match status" value="1"/>
</dbReference>
<dbReference type="SUPFAM" id="SSF46689">
    <property type="entry name" value="Homeodomain-like"/>
    <property type="match status" value="1"/>
</dbReference>
<dbReference type="Proteomes" id="UP000260773">
    <property type="component" value="Unassembled WGS sequence"/>
</dbReference>
<dbReference type="InterPro" id="IPR027417">
    <property type="entry name" value="P-loop_NTPase"/>
</dbReference>
<dbReference type="PROSITE" id="PS00688">
    <property type="entry name" value="SIGMA54_INTERACT_3"/>
    <property type="match status" value="1"/>
</dbReference>
<dbReference type="Proteomes" id="UP000261231">
    <property type="component" value="Unassembled WGS sequence"/>
</dbReference>
<keyword evidence="2" id="KW-0067">ATP-binding</keyword>
<accession>A0A3E2THV7</accession>
<feature type="domain" description="Sigma-54 factor interaction" evidence="7">
    <location>
        <begin position="39"/>
        <end position="268"/>
    </location>
</feature>
<evidence type="ECO:0000256" key="2">
    <source>
        <dbReference type="ARBA" id="ARBA00022840"/>
    </source>
</evidence>
<evidence type="ECO:0000256" key="4">
    <source>
        <dbReference type="ARBA" id="ARBA00023125"/>
    </source>
</evidence>
<keyword evidence="3" id="KW-0805">Transcription regulation</keyword>
<dbReference type="InterPro" id="IPR025943">
    <property type="entry name" value="Sigma_54_int_dom_ATP-bd_2"/>
</dbReference>